<dbReference type="OrthoDB" id="5242186at2"/>
<accession>A0A0F6TBU1</accession>
<dbReference type="InterPro" id="IPR003838">
    <property type="entry name" value="ABC3_permease_C"/>
</dbReference>
<dbReference type="PANTHER" id="PTHR43738:SF1">
    <property type="entry name" value="HEMIN TRANSPORT SYSTEM PERMEASE PROTEIN HRTB-RELATED"/>
    <property type="match status" value="1"/>
</dbReference>
<keyword evidence="3" id="KW-1003">Cell membrane</keyword>
<keyword evidence="4" id="KW-0812">Transmembrane</keyword>
<organism evidence="8 9">
    <name type="scientific">Corynebacterium camporealensis</name>
    <dbReference type="NCBI Taxonomy" id="161896"/>
    <lineage>
        <taxon>Bacteria</taxon>
        <taxon>Bacillati</taxon>
        <taxon>Actinomycetota</taxon>
        <taxon>Actinomycetes</taxon>
        <taxon>Mycobacteriales</taxon>
        <taxon>Corynebacteriaceae</taxon>
        <taxon>Corynebacterium</taxon>
    </lineage>
</organism>
<evidence type="ECO:0000256" key="2">
    <source>
        <dbReference type="ARBA" id="ARBA00022448"/>
    </source>
</evidence>
<evidence type="ECO:0000256" key="5">
    <source>
        <dbReference type="ARBA" id="ARBA00022989"/>
    </source>
</evidence>
<reference evidence="8 9" key="1">
    <citation type="journal article" date="2015" name="Genome Announc.">
        <title>Complete Genome Sequence of Corynebacterium camporealensis DSM 44610, Isolated from the Milk of a Manchega Sheep with Subclinical Mastitis.</title>
        <authorList>
            <person name="Ruckert C."/>
            <person name="Albersmeier A."/>
            <person name="Winkler A."/>
            <person name="Tauch A."/>
        </authorList>
    </citation>
    <scope>NUCLEOTIDE SEQUENCE [LARGE SCALE GENOMIC DNA]</scope>
    <source>
        <strain evidence="8 9">DSM 44610</strain>
    </source>
</reference>
<gene>
    <name evidence="8" type="ORF">UL81_11325</name>
</gene>
<dbReference type="AlphaFoldDB" id="A0A0F6TBU1"/>
<dbReference type="EMBL" id="CP011311">
    <property type="protein sequence ID" value="AKE40194.1"/>
    <property type="molecule type" value="Genomic_DNA"/>
</dbReference>
<evidence type="ECO:0000259" key="7">
    <source>
        <dbReference type="Pfam" id="PF02687"/>
    </source>
</evidence>
<dbReference type="PATRIC" id="fig|161896.4.peg.2209"/>
<evidence type="ECO:0000256" key="4">
    <source>
        <dbReference type="ARBA" id="ARBA00022692"/>
    </source>
</evidence>
<dbReference type="GO" id="GO:0005886">
    <property type="term" value="C:plasma membrane"/>
    <property type="evidence" value="ECO:0007669"/>
    <property type="project" value="UniProtKB-SubCell"/>
</dbReference>
<proteinExistence type="predicted"/>
<dbReference type="Pfam" id="PF02687">
    <property type="entry name" value="FtsX"/>
    <property type="match status" value="1"/>
</dbReference>
<dbReference type="PANTHER" id="PTHR43738">
    <property type="entry name" value="ABC TRANSPORTER, MEMBRANE PROTEIN"/>
    <property type="match status" value="1"/>
</dbReference>
<evidence type="ECO:0000256" key="3">
    <source>
        <dbReference type="ARBA" id="ARBA00022475"/>
    </source>
</evidence>
<dbReference type="RefSeq" id="WP_035106170.1">
    <property type="nucleotide sequence ID" value="NZ_CP011311.1"/>
</dbReference>
<evidence type="ECO:0000256" key="1">
    <source>
        <dbReference type="ARBA" id="ARBA00004651"/>
    </source>
</evidence>
<evidence type="ECO:0000313" key="9">
    <source>
        <dbReference type="Proteomes" id="UP000033566"/>
    </source>
</evidence>
<keyword evidence="2" id="KW-0813">Transport</keyword>
<evidence type="ECO:0000256" key="6">
    <source>
        <dbReference type="ARBA" id="ARBA00023136"/>
    </source>
</evidence>
<keyword evidence="5" id="KW-1133">Transmembrane helix</keyword>
<keyword evidence="9" id="KW-1185">Reference proteome</keyword>
<feature type="domain" description="ABC3 transporter permease C-terminal" evidence="7">
    <location>
        <begin position="206"/>
        <end position="313"/>
    </location>
</feature>
<dbReference type="InterPro" id="IPR051125">
    <property type="entry name" value="ABC-4/HrtB_transporter"/>
</dbReference>
<keyword evidence="6" id="KW-0472">Membrane</keyword>
<comment type="subcellular location">
    <subcellularLocation>
        <location evidence="1">Cell membrane</location>
        <topology evidence="1">Multi-pass membrane protein</topology>
    </subcellularLocation>
</comment>
<dbReference type="Proteomes" id="UP000033566">
    <property type="component" value="Chromosome"/>
</dbReference>
<name>A0A0F6TBU1_9CORY</name>
<dbReference type="KEGG" id="ccj:UL81_11325"/>
<dbReference type="HOGENOM" id="CLU_060907_0_0_11"/>
<sequence length="318" mass="32935">MFVSLREIATARGRFALIGGVVALITLLLTMLTGLTEGLSKQNTSALDALGTEYPEVSFSTEDPDFAESYIKEGDVDADGIPLGAVQTRIGETGTAAAFGLPAGTQIPGTDVTIPAEGIVASESVQLNDAPVDTVATIPDEYFSHSLVVWASTETWQELTRMPDDVVGTVVLHTEPTADSVSMDEALSGLAAYQSERGSLLAMQGFLYGISALVIIAFLSVWTIQRERELSILAALGASAGYLFKDALAQAAIILAAGVALGAVCGAGLGALVAETVPFHLSAWTILAPAAGIWVLGMLGALVATRRVTKADPLAALN</sequence>
<evidence type="ECO:0000313" key="8">
    <source>
        <dbReference type="EMBL" id="AKE40194.1"/>
    </source>
</evidence>
<dbReference type="STRING" id="161896.UL81_11325"/>
<protein>
    <submittedName>
        <fullName evidence="8">FtsX-like permease family</fullName>
    </submittedName>
</protein>